<evidence type="ECO:0000256" key="8">
    <source>
        <dbReference type="ARBA" id="ARBA00022630"/>
    </source>
</evidence>
<comment type="cofactor">
    <cofactor evidence="1">
        <name>FMN</name>
        <dbReference type="ChEBI" id="CHEBI:58210"/>
    </cofactor>
</comment>
<dbReference type="InterPro" id="IPR005719">
    <property type="entry name" value="Dihydroorotate_DH_2"/>
</dbReference>
<comment type="pathway">
    <text evidence="4">Pyrimidine metabolism; UMP biosynthesis via de novo pathway; orotate from (S)-dihydroorotate (quinone route): step 1/1.</text>
</comment>
<evidence type="ECO:0000256" key="12">
    <source>
        <dbReference type="ARBA" id="ARBA00023136"/>
    </source>
</evidence>
<evidence type="ECO:0000256" key="3">
    <source>
        <dbReference type="ARBA" id="ARBA00004370"/>
    </source>
</evidence>
<evidence type="ECO:0000256" key="14">
    <source>
        <dbReference type="NCBIfam" id="TIGR01036"/>
    </source>
</evidence>
<comment type="catalytic activity">
    <reaction evidence="13">
        <text>(S)-dihydroorotate + a quinone = orotate + a quinol</text>
        <dbReference type="Rhea" id="RHEA:30187"/>
        <dbReference type="ChEBI" id="CHEBI:24646"/>
        <dbReference type="ChEBI" id="CHEBI:30839"/>
        <dbReference type="ChEBI" id="CHEBI:30864"/>
        <dbReference type="ChEBI" id="CHEBI:132124"/>
        <dbReference type="EC" id="1.3.5.2"/>
    </reaction>
</comment>
<evidence type="ECO:0000256" key="13">
    <source>
        <dbReference type="ARBA" id="ARBA00048639"/>
    </source>
</evidence>
<dbReference type="OrthoDB" id="9802377at2"/>
<dbReference type="NCBIfam" id="NF003645">
    <property type="entry name" value="PRK05286.1-2"/>
    <property type="match status" value="1"/>
</dbReference>
<dbReference type="InterPro" id="IPR050074">
    <property type="entry name" value="DHO_dehydrogenase"/>
</dbReference>
<evidence type="ECO:0000259" key="15">
    <source>
        <dbReference type="Pfam" id="PF01180"/>
    </source>
</evidence>
<proteinExistence type="inferred from homology"/>
<dbReference type="Proteomes" id="UP000077786">
    <property type="component" value="Unassembled WGS sequence"/>
</dbReference>
<dbReference type="GO" id="GO:0005737">
    <property type="term" value="C:cytoplasm"/>
    <property type="evidence" value="ECO:0007669"/>
    <property type="project" value="InterPro"/>
</dbReference>
<keyword evidence="12" id="KW-0472">Membrane</keyword>
<dbReference type="RefSeq" id="WP_064275108.1">
    <property type="nucleotide sequence ID" value="NZ_LUTU01000013.1"/>
</dbReference>
<evidence type="ECO:0000256" key="7">
    <source>
        <dbReference type="ARBA" id="ARBA00018366"/>
    </source>
</evidence>
<dbReference type="NCBIfam" id="NF003652">
    <property type="entry name" value="PRK05286.2-5"/>
    <property type="match status" value="1"/>
</dbReference>
<dbReference type="UniPathway" id="UPA00070">
    <property type="reaction ID" value="UER00946"/>
</dbReference>
<dbReference type="Pfam" id="PF01180">
    <property type="entry name" value="DHO_dh"/>
    <property type="match status" value="1"/>
</dbReference>
<dbReference type="GO" id="GO:0044205">
    <property type="term" value="P:'de novo' UMP biosynthetic process"/>
    <property type="evidence" value="ECO:0007669"/>
    <property type="project" value="UniProtKB-UniPathway"/>
</dbReference>
<name>A0A1B6VHX5_9PROT</name>
<sequence length="357" mass="38110">MIDLGKLATPLLHRFDPETAHELAINSMALGLGGSAPKDVPALATRAFGLRFPNPIGLAAGFDKNARAIRPLAKLGFGHVETGTVTPRPQPGNPRPRLFRLPEDGAIINRMGFNGCGIDRFCRNLARLHRPMPNGRTRGATVPLGANIGINKIGAEPLRDYPELVSRVSPYVDYVTMNLSSPNTPGLRDLQSAQMLTDLLSAINTRNPDRLPLLVKLAPDMEDSSYEPILEAAIAGGAQGLILTNTTIARPASLTSPLAAETGGLSGRPLASRSREVLKVVSNLNKGRIALISCGGIETGEDVLDRIRMGADMVQIYTSFVLQGPALLSRLKTELLDAMRREGLETIADAHGTALSV</sequence>
<dbReference type="EMBL" id="LUTU01000013">
    <property type="protein sequence ID" value="OAJ66832.1"/>
    <property type="molecule type" value="Genomic_DNA"/>
</dbReference>
<evidence type="ECO:0000256" key="2">
    <source>
        <dbReference type="ARBA" id="ARBA00003125"/>
    </source>
</evidence>
<comment type="similarity">
    <text evidence="5">Belongs to the dihydroorotate dehydrogenase family. Type 2 subfamily.</text>
</comment>
<dbReference type="AlphaFoldDB" id="A0A1B6VHX5"/>
<evidence type="ECO:0000256" key="1">
    <source>
        <dbReference type="ARBA" id="ARBA00001917"/>
    </source>
</evidence>
<evidence type="ECO:0000256" key="9">
    <source>
        <dbReference type="ARBA" id="ARBA00022643"/>
    </source>
</evidence>
<evidence type="ECO:0000256" key="11">
    <source>
        <dbReference type="ARBA" id="ARBA00023002"/>
    </source>
</evidence>
<dbReference type="PROSITE" id="PS00911">
    <property type="entry name" value="DHODEHASE_1"/>
    <property type="match status" value="1"/>
</dbReference>
<keyword evidence="9" id="KW-0288">FMN</keyword>
<dbReference type="SUPFAM" id="SSF51395">
    <property type="entry name" value="FMN-linked oxidoreductases"/>
    <property type="match status" value="1"/>
</dbReference>
<organism evidence="16 17">
    <name type="scientific">Gluconobacter cerinus</name>
    <dbReference type="NCBI Taxonomy" id="38307"/>
    <lineage>
        <taxon>Bacteria</taxon>
        <taxon>Pseudomonadati</taxon>
        <taxon>Pseudomonadota</taxon>
        <taxon>Alphaproteobacteria</taxon>
        <taxon>Acetobacterales</taxon>
        <taxon>Acetobacteraceae</taxon>
        <taxon>Gluconobacter</taxon>
    </lineage>
</organism>
<dbReference type="CDD" id="cd04738">
    <property type="entry name" value="DHOD_2_like"/>
    <property type="match status" value="1"/>
</dbReference>
<dbReference type="InterPro" id="IPR001295">
    <property type="entry name" value="Dihydroorotate_DH_CS"/>
</dbReference>
<keyword evidence="8" id="KW-0285">Flavoprotein</keyword>
<comment type="function">
    <text evidence="2">Catalyzes the conversion of dihydroorotate to orotate with quinone as electron acceptor.</text>
</comment>
<dbReference type="Gene3D" id="3.20.20.70">
    <property type="entry name" value="Aldolase class I"/>
    <property type="match status" value="1"/>
</dbReference>
<dbReference type="PANTHER" id="PTHR48109:SF4">
    <property type="entry name" value="DIHYDROOROTATE DEHYDROGENASE (QUINONE), MITOCHONDRIAL"/>
    <property type="match status" value="1"/>
</dbReference>
<feature type="domain" description="Dihydroorotate dehydrogenase catalytic" evidence="15">
    <location>
        <begin position="43"/>
        <end position="339"/>
    </location>
</feature>
<dbReference type="InterPro" id="IPR013785">
    <property type="entry name" value="Aldolase_TIM"/>
</dbReference>
<dbReference type="NCBIfam" id="TIGR01036">
    <property type="entry name" value="pyrD_sub2"/>
    <property type="match status" value="1"/>
</dbReference>
<dbReference type="PANTHER" id="PTHR48109">
    <property type="entry name" value="DIHYDROOROTATE DEHYDROGENASE (QUINONE), MITOCHONDRIAL-RELATED"/>
    <property type="match status" value="1"/>
</dbReference>
<dbReference type="EC" id="1.3.5.2" evidence="6 14"/>
<evidence type="ECO:0000256" key="5">
    <source>
        <dbReference type="ARBA" id="ARBA00005359"/>
    </source>
</evidence>
<dbReference type="PROSITE" id="PS00912">
    <property type="entry name" value="DHODEHASE_2"/>
    <property type="match status" value="1"/>
</dbReference>
<gene>
    <name evidence="16" type="ORF">A0123_02567</name>
</gene>
<comment type="caution">
    <text evidence="16">The sequence shown here is derived from an EMBL/GenBank/DDBJ whole genome shotgun (WGS) entry which is preliminary data.</text>
</comment>
<evidence type="ECO:0000313" key="17">
    <source>
        <dbReference type="Proteomes" id="UP000077786"/>
    </source>
</evidence>
<reference evidence="16 17" key="1">
    <citation type="submission" date="2016-03" db="EMBL/GenBank/DDBJ databases">
        <title>Draft genome sequence of Gluconobacter cerinus strain CECT 9110.</title>
        <authorList>
            <person name="Sainz F."/>
            <person name="Mas A."/>
            <person name="Torija M.J."/>
        </authorList>
    </citation>
    <scope>NUCLEOTIDE SEQUENCE [LARGE SCALE GENOMIC DNA]</scope>
    <source>
        <strain evidence="16 17">CECT 9110</strain>
    </source>
</reference>
<keyword evidence="11" id="KW-0560">Oxidoreductase</keyword>
<protein>
    <recommendedName>
        <fullName evidence="7 14">Dihydroorotate dehydrogenase (quinone)</fullName>
        <ecNumber evidence="6 14">1.3.5.2</ecNumber>
    </recommendedName>
</protein>
<dbReference type="GO" id="GO:0106430">
    <property type="term" value="F:dihydroorotate dehydrogenase (quinone) activity"/>
    <property type="evidence" value="ECO:0007669"/>
    <property type="project" value="UniProtKB-EC"/>
</dbReference>
<comment type="subcellular location">
    <subcellularLocation>
        <location evidence="3">Membrane</location>
    </subcellularLocation>
</comment>
<accession>A0A1B6VHX5</accession>
<keyword evidence="10" id="KW-0665">Pyrimidine biosynthesis</keyword>
<dbReference type="GO" id="GO:0006207">
    <property type="term" value="P:'de novo' pyrimidine nucleobase biosynthetic process"/>
    <property type="evidence" value="ECO:0007669"/>
    <property type="project" value="UniProtKB-UniRule"/>
</dbReference>
<dbReference type="GO" id="GO:0016020">
    <property type="term" value="C:membrane"/>
    <property type="evidence" value="ECO:0007669"/>
    <property type="project" value="UniProtKB-SubCell"/>
</dbReference>
<evidence type="ECO:0000313" key="16">
    <source>
        <dbReference type="EMBL" id="OAJ66832.1"/>
    </source>
</evidence>
<dbReference type="InterPro" id="IPR005720">
    <property type="entry name" value="Dihydroorotate_DH_cat"/>
</dbReference>
<evidence type="ECO:0000256" key="10">
    <source>
        <dbReference type="ARBA" id="ARBA00022975"/>
    </source>
</evidence>
<dbReference type="PATRIC" id="fig|38307.3.peg.2678"/>
<evidence type="ECO:0000256" key="6">
    <source>
        <dbReference type="ARBA" id="ARBA00012791"/>
    </source>
</evidence>
<evidence type="ECO:0000256" key="4">
    <source>
        <dbReference type="ARBA" id="ARBA00005161"/>
    </source>
</evidence>